<evidence type="ECO:0000313" key="2">
    <source>
        <dbReference type="EMBL" id="THD74716.1"/>
    </source>
</evidence>
<dbReference type="EMBL" id="SSMD01000003">
    <property type="protein sequence ID" value="THD74716.1"/>
    <property type="molecule type" value="Genomic_DNA"/>
</dbReference>
<organism evidence="2 3">
    <name type="scientific">Thalassobius vesicularis</name>
    <dbReference type="NCBI Taxonomy" id="1294297"/>
    <lineage>
        <taxon>Bacteria</taxon>
        <taxon>Pseudomonadati</taxon>
        <taxon>Pseudomonadota</taxon>
        <taxon>Alphaproteobacteria</taxon>
        <taxon>Rhodobacterales</taxon>
        <taxon>Roseobacteraceae</taxon>
        <taxon>Thalassovita</taxon>
    </lineage>
</organism>
<dbReference type="AlphaFoldDB" id="A0A4S3M9I5"/>
<gene>
    <name evidence="2" type="ORF">E7681_07020</name>
</gene>
<dbReference type="OrthoDB" id="7871100at2"/>
<dbReference type="RefSeq" id="WP_136338571.1">
    <property type="nucleotide sequence ID" value="NZ_SSMD01000003.1"/>
</dbReference>
<dbReference type="Gene3D" id="1.20.1480.30">
    <property type="entry name" value="Designed four-helix bundle protein"/>
    <property type="match status" value="1"/>
</dbReference>
<keyword evidence="3" id="KW-1185">Reference proteome</keyword>
<evidence type="ECO:0000256" key="1">
    <source>
        <dbReference type="SAM" id="Coils"/>
    </source>
</evidence>
<reference evidence="2 3" key="1">
    <citation type="submission" date="2019-04" db="EMBL/GenBank/DDBJ databases">
        <title>Draft genome sequence of Youngimonas vesicularis.</title>
        <authorList>
            <person name="Hameed A."/>
        </authorList>
    </citation>
    <scope>NUCLEOTIDE SEQUENCE [LARGE SCALE GENOMIC DNA]</scope>
    <source>
        <strain evidence="2 3">CC-AMW-E</strain>
    </source>
</reference>
<keyword evidence="1" id="KW-0175">Coiled coil</keyword>
<accession>A0A4S3M9I5</accession>
<sequence>MSEISELEGRITAALDRISRGVDGLSDGAGDTAEVERLTQALEEERTATAQLEQRVKALRERLDQKVSALEAALDEAREAVTSMDTELQQLRDVNDQLRESNVALRDANAAGLADADLINAAMMAELDALRATRAADAAEMGAVLTQLDAILDGAKEENA</sequence>
<dbReference type="Proteomes" id="UP000306113">
    <property type="component" value="Unassembled WGS sequence"/>
</dbReference>
<evidence type="ECO:0000313" key="3">
    <source>
        <dbReference type="Proteomes" id="UP000306113"/>
    </source>
</evidence>
<name>A0A4S3M9I5_9RHOB</name>
<proteinExistence type="predicted"/>
<protein>
    <submittedName>
        <fullName evidence="2">Uncharacterized protein</fullName>
    </submittedName>
</protein>
<comment type="caution">
    <text evidence="2">The sequence shown here is derived from an EMBL/GenBank/DDBJ whole genome shotgun (WGS) entry which is preliminary data.</text>
</comment>
<feature type="coiled-coil region" evidence="1">
    <location>
        <begin position="35"/>
        <end position="111"/>
    </location>
</feature>